<feature type="compositionally biased region" description="Basic and acidic residues" evidence="1">
    <location>
        <begin position="192"/>
        <end position="203"/>
    </location>
</feature>
<feature type="region of interest" description="Disordered" evidence="1">
    <location>
        <begin position="185"/>
        <end position="223"/>
    </location>
</feature>
<sequence>MKTNAPDSPNFEYLFPPQCREQDAVPLQLEHDGVLASVEDDLGPILSQIYPGTLESGDTVAQVGVGTDCLHGGVLILQDASSLRTLPFEEPQPEVDPLLVSSTMHKCRLGLVSSLVDSTDSRSQACLMFEQFYADLESRFPNVSQGNSTSNNEDWVLAVPGTSTRDALYDLTLFISEERQMDLAGPIRISKSGRESAARPDTPKRRRPAASGRRKGQFSCDTKNAAAQIVPMA</sequence>
<dbReference type="Proteomes" id="UP000815677">
    <property type="component" value="Unassembled WGS sequence"/>
</dbReference>
<dbReference type="EMBL" id="DF849791">
    <property type="protein sequence ID" value="GAT58878.1"/>
    <property type="molecule type" value="Genomic_DNA"/>
</dbReference>
<name>A0ABQ0M6D5_MYCCL</name>
<evidence type="ECO:0000313" key="2">
    <source>
        <dbReference type="EMBL" id="GAT58878.1"/>
    </source>
</evidence>
<accession>A0ABQ0M6D5</accession>
<proteinExistence type="predicted"/>
<reference evidence="2" key="1">
    <citation type="submission" date="2014-09" db="EMBL/GenBank/DDBJ databases">
        <title>Genome sequence of the luminous mushroom Mycena chlorophos for searching fungal bioluminescence genes.</title>
        <authorList>
            <person name="Tanaka Y."/>
            <person name="Kasuga D."/>
            <person name="Oba Y."/>
            <person name="Hase S."/>
            <person name="Sato K."/>
            <person name="Oba Y."/>
            <person name="Sakakibara Y."/>
        </authorList>
    </citation>
    <scope>NUCLEOTIDE SEQUENCE</scope>
</reference>
<gene>
    <name evidence="2" type="ORF">MCHLO_15255</name>
</gene>
<feature type="compositionally biased region" description="Basic residues" evidence="1">
    <location>
        <begin position="204"/>
        <end position="216"/>
    </location>
</feature>
<organism evidence="2 3">
    <name type="scientific">Mycena chlorophos</name>
    <name type="common">Agaric fungus</name>
    <name type="synonym">Agaricus chlorophos</name>
    <dbReference type="NCBI Taxonomy" id="658473"/>
    <lineage>
        <taxon>Eukaryota</taxon>
        <taxon>Fungi</taxon>
        <taxon>Dikarya</taxon>
        <taxon>Basidiomycota</taxon>
        <taxon>Agaricomycotina</taxon>
        <taxon>Agaricomycetes</taxon>
        <taxon>Agaricomycetidae</taxon>
        <taxon>Agaricales</taxon>
        <taxon>Marasmiineae</taxon>
        <taxon>Mycenaceae</taxon>
        <taxon>Mycena</taxon>
    </lineage>
</organism>
<protein>
    <submittedName>
        <fullName evidence="2">Uncharacterized protein</fullName>
    </submittedName>
</protein>
<evidence type="ECO:0000313" key="3">
    <source>
        <dbReference type="Proteomes" id="UP000815677"/>
    </source>
</evidence>
<evidence type="ECO:0000256" key="1">
    <source>
        <dbReference type="SAM" id="MobiDB-lite"/>
    </source>
</evidence>
<keyword evidence="3" id="KW-1185">Reference proteome</keyword>